<dbReference type="EMBL" id="JANBPG010001004">
    <property type="protein sequence ID" value="KAJ1892381.1"/>
    <property type="molecule type" value="Genomic_DNA"/>
</dbReference>
<gene>
    <name evidence="1" type="primary">ATG7_1</name>
    <name evidence="1" type="ORF">LPJ66_006378</name>
</gene>
<reference evidence="1" key="1">
    <citation type="submission" date="2022-07" db="EMBL/GenBank/DDBJ databases">
        <title>Phylogenomic reconstructions and comparative analyses of Kickxellomycotina fungi.</title>
        <authorList>
            <person name="Reynolds N.K."/>
            <person name="Stajich J.E."/>
            <person name="Barry K."/>
            <person name="Grigoriev I.V."/>
            <person name="Crous P."/>
            <person name="Smith M.E."/>
        </authorList>
    </citation>
    <scope>NUCLEOTIDE SEQUENCE</scope>
    <source>
        <strain evidence="1">Benny 63K</strain>
    </source>
</reference>
<proteinExistence type="predicted"/>
<keyword evidence="1" id="KW-0378">Hydrolase</keyword>
<comment type="caution">
    <text evidence="1">The sequence shown here is derived from an EMBL/GenBank/DDBJ whole genome shotgun (WGS) entry which is preliminary data.</text>
</comment>
<protein>
    <submittedName>
        <fullName evidence="1">Autophagy protein 7</fullName>
        <ecNumber evidence="1">3.5.4.12</ecNumber>
    </submittedName>
</protein>
<sequence length="1050" mass="114458">MERVDTELNHKYARFMALGLGLLYVGTQDKYDTILETLKVVTHPIGQQASIMMQVCAYTGTGNVLEVQKMLHICAEHLGDKEDQLPQAFAVLGVALISMGETVGSEMSLRTFDHLMQYGDPVVRRTVPLAMAIVCASNPLVGVLDTLNKYSHDNDKAVATSAVFAMGIVGAGTNNARLAQLLRQLATYYHKDTDILFTVRISQGLLHMGKGTLTVNPYHHDRSLLSHTALAGLLIPIVAMTNAEKLILTDSHFLLYYLVRAMYPRFLITFNEELEAISTSVRVGQAVDAVGQVGRPKTITGFQAHETPVLLGHAERSEIATDKYIPLTNVLEGFVILKKNPEYVEEEEETKNSTVEPEFWSKLGYHKLHSAQLDTARTTIRGEFTGGRRHAVRNNAAGAEVQRLAVPARLRVSQDAWTTDSAISSQLGARVSGHLYNTNTIEEFKKSDKGELLRGVGGEILDAIHSGRATEEPQLLWPFVLLSFADLKKYRFYHWFGFPAVTADPADTADAVTPIASFVGSNADIDSLHKMNEFAGATGAFLARYKAGEPWRLYSLGEWGQAFSNSDGGETMLAFVDPSSHATRPGWPLRNLLAWLRYTHADVSKIRVLCLRDAVAESIVVDINVTAATELKADRQVSGWERNERDRLAPRVADLSAAMDPVLLAESALDLNLQLMRWRLAPSVDLAKVAGTRALLVGSGTLGAYTARALLAWGVRTITFVDNGRVSFSNPARQPLYDFADSLDGGKPKAAAAAEAMRRIFPNVDASGVQMSIPMPGHAVAPAEIDSVRAAVTQLEDLIRAHDVVFLLTDSRESRWLPSLLGALHSKIVICVALGFDSFVAMRHGVHSTEDAAGARLGCYFCNDVVAPTDSLTDRTLDQQCTVTRPGLAPIASGTAVELLTAIIQHPLGAHAPAPAADDDPDSGSQGVFGVPPHQIRGYLRAFRQHTIVGQSSNMCTACSPKVLDVYRQYGFDFLLRAFNNTLVAEDAPHCAVDVDEDAANVPEGYSYLETLTGLAALHRQTDDIMADIMWSEGEDEDADAANDEDFEAI</sequence>
<evidence type="ECO:0000313" key="2">
    <source>
        <dbReference type="Proteomes" id="UP001150581"/>
    </source>
</evidence>
<organism evidence="1 2">
    <name type="scientific">Kickxella alabastrina</name>
    <dbReference type="NCBI Taxonomy" id="61397"/>
    <lineage>
        <taxon>Eukaryota</taxon>
        <taxon>Fungi</taxon>
        <taxon>Fungi incertae sedis</taxon>
        <taxon>Zoopagomycota</taxon>
        <taxon>Kickxellomycotina</taxon>
        <taxon>Kickxellomycetes</taxon>
        <taxon>Kickxellales</taxon>
        <taxon>Kickxellaceae</taxon>
        <taxon>Kickxella</taxon>
    </lineage>
</organism>
<dbReference type="EC" id="3.5.4.12" evidence="1"/>
<accession>A0ACC1IC24</accession>
<keyword evidence="2" id="KW-1185">Reference proteome</keyword>
<dbReference type="Proteomes" id="UP001150581">
    <property type="component" value="Unassembled WGS sequence"/>
</dbReference>
<evidence type="ECO:0000313" key="1">
    <source>
        <dbReference type="EMBL" id="KAJ1892381.1"/>
    </source>
</evidence>
<name>A0ACC1IC24_9FUNG</name>